<keyword evidence="5" id="KW-0012">Acyltransferase</keyword>
<name>A0A1G8V7M7_9FLAO</name>
<dbReference type="GO" id="GO:0071555">
    <property type="term" value="P:cell wall organization"/>
    <property type="evidence" value="ECO:0007669"/>
    <property type="project" value="UniProtKB-KW"/>
</dbReference>
<reference evidence="8 9" key="1">
    <citation type="submission" date="2016-10" db="EMBL/GenBank/DDBJ databases">
        <authorList>
            <person name="de Groot N.N."/>
        </authorList>
    </citation>
    <scope>NUCLEOTIDE SEQUENCE [LARGE SCALE GENOMIC DNA]</scope>
    <source>
        <strain evidence="8 9">CGMCC 1.10076</strain>
    </source>
</reference>
<dbReference type="InterPro" id="IPR003447">
    <property type="entry name" value="FEMABX"/>
</dbReference>
<evidence type="ECO:0000313" key="9">
    <source>
        <dbReference type="Proteomes" id="UP000199580"/>
    </source>
</evidence>
<dbReference type="SUPFAM" id="SSF55729">
    <property type="entry name" value="Acyl-CoA N-acyltransferases (Nat)"/>
    <property type="match status" value="1"/>
</dbReference>
<dbReference type="GO" id="GO:0009252">
    <property type="term" value="P:peptidoglycan biosynthetic process"/>
    <property type="evidence" value="ECO:0007669"/>
    <property type="project" value="UniProtKB-KW"/>
</dbReference>
<sequence>MEIINTKDAEWLKKWDAFILSENRGSHLLLTDWVKSFRSYGFDYEMAIFVENGIIRGGFAAIIAKVAMFRFYIVPYGPIVTKDFEYLLDDMIAHVKVRAKTYKSCYCHITLPHSDLLNSHLYHDLPALPSVSNAKEGHLFKYVYSSNGLNWVGLKQFEDEESLLNNFRPSVRRYIRSSLRKELQEKFLTQHDEVKRGYDLCLENARKHQYSLRSWEAFKETLLAMIQDGTAKFIGAFQGEDLKGAALVIRAGNYNTYILGGTKKEKPDVLAGHFLHWKAIEMSFRENLSGYNISLGGSKGVVDLKNSYAEAQLYFTDSKYHWVLKPAVFKAYLFFEKHLKPHKKIISKVLSTLTKRNDK</sequence>
<organism evidence="8 9">
    <name type="scientific">Flavobacterium noncentrifugens</name>
    <dbReference type="NCBI Taxonomy" id="1128970"/>
    <lineage>
        <taxon>Bacteria</taxon>
        <taxon>Pseudomonadati</taxon>
        <taxon>Bacteroidota</taxon>
        <taxon>Flavobacteriia</taxon>
        <taxon>Flavobacteriales</taxon>
        <taxon>Flavobacteriaceae</taxon>
        <taxon>Flavobacterium</taxon>
    </lineage>
</organism>
<evidence type="ECO:0000256" key="4">
    <source>
        <dbReference type="ARBA" id="ARBA00022984"/>
    </source>
</evidence>
<keyword evidence="2 8" id="KW-0808">Transferase</keyword>
<evidence type="ECO:0000259" key="7">
    <source>
        <dbReference type="Pfam" id="PF13480"/>
    </source>
</evidence>
<dbReference type="EMBL" id="FNEZ01000002">
    <property type="protein sequence ID" value="SDJ61170.1"/>
    <property type="molecule type" value="Genomic_DNA"/>
</dbReference>
<keyword evidence="9" id="KW-1185">Reference proteome</keyword>
<protein>
    <submittedName>
        <fullName evidence="8">Acetyltransferase (GNAT) domain-containing protein</fullName>
    </submittedName>
</protein>
<dbReference type="OrthoDB" id="1112315at2"/>
<proteinExistence type="inferred from homology"/>
<evidence type="ECO:0000256" key="6">
    <source>
        <dbReference type="ARBA" id="ARBA00023316"/>
    </source>
</evidence>
<dbReference type="PROSITE" id="PS51191">
    <property type="entry name" value="FEMABX"/>
    <property type="match status" value="1"/>
</dbReference>
<dbReference type="Proteomes" id="UP000199580">
    <property type="component" value="Unassembled WGS sequence"/>
</dbReference>
<keyword evidence="4" id="KW-0573">Peptidoglycan synthesis</keyword>
<dbReference type="RefSeq" id="WP_091392761.1">
    <property type="nucleotide sequence ID" value="NZ_BKAI01000003.1"/>
</dbReference>
<dbReference type="GO" id="GO:0008360">
    <property type="term" value="P:regulation of cell shape"/>
    <property type="evidence" value="ECO:0007669"/>
    <property type="project" value="UniProtKB-KW"/>
</dbReference>
<dbReference type="AlphaFoldDB" id="A0A1G8V7M7"/>
<evidence type="ECO:0000256" key="3">
    <source>
        <dbReference type="ARBA" id="ARBA00022960"/>
    </source>
</evidence>
<dbReference type="InterPro" id="IPR016181">
    <property type="entry name" value="Acyl_CoA_acyltransferase"/>
</dbReference>
<keyword evidence="3" id="KW-0133">Cell shape</keyword>
<gene>
    <name evidence="8" type="ORF">SAMN04487935_1189</name>
</gene>
<keyword evidence="6" id="KW-0961">Cell wall biogenesis/degradation</keyword>
<dbReference type="PANTHER" id="PTHR36174:SF1">
    <property type="entry name" value="LIPID II:GLYCINE GLYCYLTRANSFERASE"/>
    <property type="match status" value="1"/>
</dbReference>
<evidence type="ECO:0000256" key="5">
    <source>
        <dbReference type="ARBA" id="ARBA00023315"/>
    </source>
</evidence>
<evidence type="ECO:0000313" key="8">
    <source>
        <dbReference type="EMBL" id="SDJ61170.1"/>
    </source>
</evidence>
<comment type="similarity">
    <text evidence="1">Belongs to the FemABX family.</text>
</comment>
<dbReference type="STRING" id="1128970.SAMN04487935_1189"/>
<dbReference type="Gene3D" id="3.40.630.30">
    <property type="match status" value="2"/>
</dbReference>
<dbReference type="PANTHER" id="PTHR36174">
    <property type="entry name" value="LIPID II:GLYCINE GLYCYLTRANSFERASE"/>
    <property type="match status" value="1"/>
</dbReference>
<dbReference type="InterPro" id="IPR050644">
    <property type="entry name" value="PG_Glycine_Bridge_Synth"/>
</dbReference>
<accession>A0A1G8V7M7</accession>
<evidence type="ECO:0000256" key="1">
    <source>
        <dbReference type="ARBA" id="ARBA00009943"/>
    </source>
</evidence>
<evidence type="ECO:0000256" key="2">
    <source>
        <dbReference type="ARBA" id="ARBA00022679"/>
    </source>
</evidence>
<dbReference type="Pfam" id="PF13480">
    <property type="entry name" value="Acetyltransf_6"/>
    <property type="match status" value="1"/>
</dbReference>
<feature type="domain" description="BioF2-like acetyltransferase" evidence="7">
    <location>
        <begin position="166"/>
        <end position="293"/>
    </location>
</feature>
<dbReference type="InterPro" id="IPR038740">
    <property type="entry name" value="BioF2-like_GNAT_dom"/>
</dbReference>
<dbReference type="GO" id="GO:0016755">
    <property type="term" value="F:aminoacyltransferase activity"/>
    <property type="evidence" value="ECO:0007669"/>
    <property type="project" value="InterPro"/>
</dbReference>